<gene>
    <name evidence="2" type="ORF">Pmar_PMAR028976</name>
</gene>
<feature type="compositionally biased region" description="Basic residues" evidence="1">
    <location>
        <begin position="95"/>
        <end position="105"/>
    </location>
</feature>
<accession>C5KZB2</accession>
<proteinExistence type="predicted"/>
<evidence type="ECO:0000313" key="3">
    <source>
        <dbReference type="Proteomes" id="UP000007800"/>
    </source>
</evidence>
<feature type="region of interest" description="Disordered" evidence="1">
    <location>
        <begin position="174"/>
        <end position="291"/>
    </location>
</feature>
<dbReference type="EMBL" id="GG677751">
    <property type="protein sequence ID" value="EER10184.1"/>
    <property type="molecule type" value="Genomic_DNA"/>
</dbReference>
<evidence type="ECO:0000313" key="2">
    <source>
        <dbReference type="EMBL" id="EER10184.1"/>
    </source>
</evidence>
<dbReference type="AlphaFoldDB" id="C5KZB2"/>
<feature type="region of interest" description="Disordered" evidence="1">
    <location>
        <begin position="1"/>
        <end position="23"/>
    </location>
</feature>
<feature type="compositionally biased region" description="Low complexity" evidence="1">
    <location>
        <begin position="204"/>
        <end position="227"/>
    </location>
</feature>
<evidence type="ECO:0000256" key="1">
    <source>
        <dbReference type="SAM" id="MobiDB-lite"/>
    </source>
</evidence>
<dbReference type="InParanoid" id="C5KZB2"/>
<dbReference type="Proteomes" id="UP000007800">
    <property type="component" value="Unassembled WGS sequence"/>
</dbReference>
<name>C5KZB2_PERM5</name>
<protein>
    <submittedName>
        <fullName evidence="2">Uncharacterized protein</fullName>
    </submittedName>
</protein>
<dbReference type="OMA" id="RIICHYT"/>
<feature type="compositionally biased region" description="Polar residues" evidence="1">
    <location>
        <begin position="1"/>
        <end position="10"/>
    </location>
</feature>
<dbReference type="RefSeq" id="XP_002778389.1">
    <property type="nucleotide sequence ID" value="XM_002778343.1"/>
</dbReference>
<feature type="compositionally biased region" description="Polar residues" evidence="1">
    <location>
        <begin position="261"/>
        <end position="277"/>
    </location>
</feature>
<dbReference type="GeneID" id="9038658"/>
<reference evidence="2 3" key="1">
    <citation type="submission" date="2008-07" db="EMBL/GenBank/DDBJ databases">
        <authorList>
            <person name="El-Sayed N."/>
            <person name="Caler E."/>
            <person name="Inman J."/>
            <person name="Amedeo P."/>
            <person name="Hass B."/>
            <person name="Wortman J."/>
        </authorList>
    </citation>
    <scope>NUCLEOTIDE SEQUENCE [LARGE SCALE GENOMIC DNA]</scope>
    <source>
        <strain evidence="3">ATCC 50983 / TXsc</strain>
    </source>
</reference>
<organism evidence="3">
    <name type="scientific">Perkinsus marinus (strain ATCC 50983 / TXsc)</name>
    <dbReference type="NCBI Taxonomy" id="423536"/>
    <lineage>
        <taxon>Eukaryota</taxon>
        <taxon>Sar</taxon>
        <taxon>Alveolata</taxon>
        <taxon>Perkinsozoa</taxon>
        <taxon>Perkinsea</taxon>
        <taxon>Perkinsida</taxon>
        <taxon>Perkinsidae</taxon>
        <taxon>Perkinsus</taxon>
    </lineage>
</organism>
<keyword evidence="3" id="KW-1185">Reference proteome</keyword>
<feature type="region of interest" description="Disordered" evidence="1">
    <location>
        <begin position="38"/>
        <end position="157"/>
    </location>
</feature>
<feature type="compositionally biased region" description="Polar residues" evidence="1">
    <location>
        <begin position="176"/>
        <end position="185"/>
    </location>
</feature>
<sequence length="323" mass="34347">MRSFPQYTQENLEENSHPPSPSQVVDAILRMAAGESVPARGGDILGYGGHKVQHRSHERGLNQDGGSLSHPVWEHYQHSQRQGHSTDWGGEKAQRKGKGRGKGKYSHSGNRRSSDGSLSGNQTGGNANRRGRKGSGRGGGNGHQRTYTPNVEAGMLNLENVPVTDEEWGEGALMLTQDSPPSTSPGVEKSNLPRLPEHTLAPQLAPAISSSAGAPSPSSSGLSRSVPPIDPSQELDVDPEVLRATIEALTVENTVARRSGGATTSRETSGQEDSLNPNGVLEDTPNGPRLRVDKEAAMRIICHYAGLRRPPKPTAPPSFPSAP</sequence>
<dbReference type="OrthoDB" id="436177at2759"/>